<keyword evidence="15" id="KW-1185">Reference proteome</keyword>
<comment type="caution">
    <text evidence="14">The sequence shown here is derived from an EMBL/GenBank/DDBJ whole genome shotgun (WGS) entry which is preliminary data.</text>
</comment>
<keyword evidence="4 12" id="KW-0240">DNA-directed RNA polymerase</keyword>
<protein>
    <recommendedName>
        <fullName evidence="12">DNA primase</fullName>
        <ecNumber evidence="12">2.7.7.-</ecNumber>
    </recommendedName>
</protein>
<dbReference type="InterPro" id="IPR002755">
    <property type="entry name" value="DNA_primase_S"/>
</dbReference>
<comment type="cofactor">
    <cofactor evidence="2">
        <name>Mg(2+)</name>
        <dbReference type="ChEBI" id="CHEBI:18420"/>
    </cofactor>
</comment>
<dbReference type="Pfam" id="PF01896">
    <property type="entry name" value="DNA_primase_S"/>
    <property type="match status" value="1"/>
</dbReference>
<evidence type="ECO:0000256" key="4">
    <source>
        <dbReference type="ARBA" id="ARBA00022478"/>
    </source>
</evidence>
<evidence type="ECO:0000256" key="5">
    <source>
        <dbReference type="ARBA" id="ARBA00022515"/>
    </source>
</evidence>
<dbReference type="Proteomes" id="UP001212841">
    <property type="component" value="Unassembled WGS sequence"/>
</dbReference>
<accession>A0AAD5SRL8</accession>
<dbReference type="GO" id="GO:0003899">
    <property type="term" value="F:DNA-directed RNA polymerase activity"/>
    <property type="evidence" value="ECO:0007669"/>
    <property type="project" value="InterPro"/>
</dbReference>
<dbReference type="AlphaFoldDB" id="A0AAD5SRL8"/>
<evidence type="ECO:0000256" key="11">
    <source>
        <dbReference type="ARBA" id="ARBA00023163"/>
    </source>
</evidence>
<dbReference type="EMBL" id="JADGJD010000011">
    <property type="protein sequence ID" value="KAJ3057098.1"/>
    <property type="molecule type" value="Genomic_DNA"/>
</dbReference>
<dbReference type="NCBIfam" id="TIGR00335">
    <property type="entry name" value="primase_sml"/>
    <property type="match status" value="1"/>
</dbReference>
<evidence type="ECO:0000256" key="7">
    <source>
        <dbReference type="ARBA" id="ARBA00022695"/>
    </source>
</evidence>
<evidence type="ECO:0000256" key="8">
    <source>
        <dbReference type="ARBA" id="ARBA00022705"/>
    </source>
</evidence>
<comment type="similarity">
    <text evidence="3 12">Belongs to the eukaryotic-type primase small subunit family.</text>
</comment>
<organism evidence="14 15">
    <name type="scientific">Rhizophlyctis rosea</name>
    <dbReference type="NCBI Taxonomy" id="64517"/>
    <lineage>
        <taxon>Eukaryota</taxon>
        <taxon>Fungi</taxon>
        <taxon>Fungi incertae sedis</taxon>
        <taxon>Chytridiomycota</taxon>
        <taxon>Chytridiomycota incertae sedis</taxon>
        <taxon>Chytridiomycetes</taxon>
        <taxon>Rhizophlyctidales</taxon>
        <taxon>Rhizophlyctidaceae</taxon>
        <taxon>Rhizophlyctis</taxon>
    </lineage>
</organism>
<evidence type="ECO:0000256" key="9">
    <source>
        <dbReference type="ARBA" id="ARBA00022723"/>
    </source>
</evidence>
<keyword evidence="7" id="KW-0548">Nucleotidyltransferase</keyword>
<dbReference type="GO" id="GO:0046872">
    <property type="term" value="F:metal ion binding"/>
    <property type="evidence" value="ECO:0007669"/>
    <property type="project" value="UniProtKB-KW"/>
</dbReference>
<evidence type="ECO:0000256" key="12">
    <source>
        <dbReference type="RuleBase" id="RU003514"/>
    </source>
</evidence>
<evidence type="ECO:0000313" key="14">
    <source>
        <dbReference type="EMBL" id="KAJ3057098.1"/>
    </source>
</evidence>
<evidence type="ECO:0000256" key="1">
    <source>
        <dbReference type="ARBA" id="ARBA00001936"/>
    </source>
</evidence>
<keyword evidence="5 12" id="KW-0639">Primosome</keyword>
<keyword evidence="6 12" id="KW-0808">Transferase</keyword>
<dbReference type="GO" id="GO:0006269">
    <property type="term" value="P:DNA replication, synthesis of primer"/>
    <property type="evidence" value="ECO:0007669"/>
    <property type="project" value="UniProtKB-KW"/>
</dbReference>
<evidence type="ECO:0000256" key="10">
    <source>
        <dbReference type="ARBA" id="ARBA00022833"/>
    </source>
</evidence>
<dbReference type="Gene3D" id="3.90.920.10">
    <property type="entry name" value="DNA primase, PRIM domain"/>
    <property type="match status" value="1"/>
</dbReference>
<dbReference type="FunFam" id="3.90.920.10:FF:000001">
    <property type="entry name" value="DNA primase"/>
    <property type="match status" value="1"/>
</dbReference>
<keyword evidence="10" id="KW-0862">Zinc</keyword>
<dbReference type="CDD" id="cd04860">
    <property type="entry name" value="AE_Prim_S"/>
    <property type="match status" value="1"/>
</dbReference>
<sequence>MTTTDSTEQATKVHSKSIAIDADALEVNGTAKRPAGEPQPSPSKRVKVEEETSMADVSFGDEADDELLASMDLDYPVVEQPSKQLVIPVIPAPAASSSSEEKHFIELLKVFYQWLFPWKLFYRWLSYGNVNKHVFQNREFSFTLPGDTYMRFQSYKDIEELKAHIIKFCPVKIDLGAVYNMKPKDKKAVRPGAFHPWERELVFDIDMTDYDEVRTCCSGGDICRKCWDFMTISIKIIDRILREDFGFKHILWVYSGRRGVHCWVCDERARKLTPEARRAIVSYMEVVKGGEGVSRKVFLRDPLHSSLRYAERVLEEHFEETILDNMKVLDTQERWSKVLAIIPYEEIRNSLDSEFQANEHMSSAERWDRIVDELARRKKGSRDTVKRDIIFQYTYPRLDSNVSIGLNHLLKSPFCVHPKTGRVCVPIDPRKCEEFDPFAVPELSALVDELNSSSNVKVESGADGEEGEAKSAGTSLDPHIKLFKAFLSEMDESIRESLRNKRAEEDRKLNF</sequence>
<evidence type="ECO:0000256" key="3">
    <source>
        <dbReference type="ARBA" id="ARBA00009762"/>
    </source>
</evidence>
<evidence type="ECO:0000256" key="13">
    <source>
        <dbReference type="SAM" id="MobiDB-lite"/>
    </source>
</evidence>
<proteinExistence type="inferred from homology"/>
<feature type="region of interest" description="Disordered" evidence="13">
    <location>
        <begin position="454"/>
        <end position="475"/>
    </location>
</feature>
<dbReference type="GO" id="GO:0005658">
    <property type="term" value="C:alpha DNA polymerase:primase complex"/>
    <property type="evidence" value="ECO:0007669"/>
    <property type="project" value="UniProtKB-ARBA"/>
</dbReference>
<feature type="region of interest" description="Disordered" evidence="13">
    <location>
        <begin position="24"/>
        <end position="55"/>
    </location>
</feature>
<reference evidence="14" key="1">
    <citation type="submission" date="2020-05" db="EMBL/GenBank/DDBJ databases">
        <title>Phylogenomic resolution of chytrid fungi.</title>
        <authorList>
            <person name="Stajich J.E."/>
            <person name="Amses K."/>
            <person name="Simmons R."/>
            <person name="Seto K."/>
            <person name="Myers J."/>
            <person name="Bonds A."/>
            <person name="Quandt C.A."/>
            <person name="Barry K."/>
            <person name="Liu P."/>
            <person name="Grigoriev I."/>
            <person name="Longcore J.E."/>
            <person name="James T.Y."/>
        </authorList>
    </citation>
    <scope>NUCLEOTIDE SEQUENCE</scope>
    <source>
        <strain evidence="14">JEL0318</strain>
    </source>
</reference>
<evidence type="ECO:0000256" key="2">
    <source>
        <dbReference type="ARBA" id="ARBA00001946"/>
    </source>
</evidence>
<evidence type="ECO:0000313" key="15">
    <source>
        <dbReference type="Proteomes" id="UP001212841"/>
    </source>
</evidence>
<comment type="cofactor">
    <cofactor evidence="1">
        <name>Mn(2+)</name>
        <dbReference type="ChEBI" id="CHEBI:29035"/>
    </cofactor>
</comment>
<keyword evidence="9" id="KW-0479">Metal-binding</keyword>
<dbReference type="InterPro" id="IPR014052">
    <property type="entry name" value="DNA_primase_ssu_euk/arc"/>
</dbReference>
<keyword evidence="8 12" id="KW-0235">DNA replication</keyword>
<evidence type="ECO:0000256" key="6">
    <source>
        <dbReference type="ARBA" id="ARBA00022679"/>
    </source>
</evidence>
<keyword evidence="11" id="KW-0804">Transcription</keyword>
<name>A0AAD5SRL8_9FUNG</name>
<gene>
    <name evidence="14" type="primary">PRIM1</name>
    <name evidence="14" type="ORF">HK097_000562</name>
</gene>
<dbReference type="EC" id="2.7.7.-" evidence="12"/>
<dbReference type="PANTHER" id="PTHR10536">
    <property type="entry name" value="DNA PRIMASE SMALL SUBUNIT"/>
    <property type="match status" value="1"/>
</dbReference>
<dbReference type="SUPFAM" id="SSF56747">
    <property type="entry name" value="Prim-pol domain"/>
    <property type="match status" value="1"/>
</dbReference>